<protein>
    <submittedName>
        <fullName evidence="3">Uncharacterized protein</fullName>
    </submittedName>
</protein>
<keyword evidence="2" id="KW-1133">Transmembrane helix</keyword>
<keyword evidence="4" id="KW-1185">Reference proteome</keyword>
<organism evidence="3 4">
    <name type="scientific">Triparma strigata</name>
    <dbReference type="NCBI Taxonomy" id="1606541"/>
    <lineage>
        <taxon>Eukaryota</taxon>
        <taxon>Sar</taxon>
        <taxon>Stramenopiles</taxon>
        <taxon>Ochrophyta</taxon>
        <taxon>Bolidophyceae</taxon>
        <taxon>Parmales</taxon>
        <taxon>Triparmaceae</taxon>
        <taxon>Triparma</taxon>
    </lineage>
</organism>
<evidence type="ECO:0000313" key="3">
    <source>
        <dbReference type="EMBL" id="GMH80885.1"/>
    </source>
</evidence>
<comment type="caution">
    <text evidence="3">The sequence shown here is derived from an EMBL/GenBank/DDBJ whole genome shotgun (WGS) entry which is preliminary data.</text>
</comment>
<keyword evidence="2" id="KW-0472">Membrane</keyword>
<reference evidence="4" key="1">
    <citation type="journal article" date="2023" name="Commun. Biol.">
        <title>Genome analysis of Parmales, the sister group of diatoms, reveals the evolutionary specialization of diatoms from phago-mixotrophs to photoautotrophs.</title>
        <authorList>
            <person name="Ban H."/>
            <person name="Sato S."/>
            <person name="Yoshikawa S."/>
            <person name="Yamada K."/>
            <person name="Nakamura Y."/>
            <person name="Ichinomiya M."/>
            <person name="Sato N."/>
            <person name="Blanc-Mathieu R."/>
            <person name="Endo H."/>
            <person name="Kuwata A."/>
            <person name="Ogata H."/>
        </authorList>
    </citation>
    <scope>NUCLEOTIDE SEQUENCE [LARGE SCALE GENOMIC DNA]</scope>
    <source>
        <strain evidence="4">NIES 3701</strain>
    </source>
</reference>
<dbReference type="AlphaFoldDB" id="A0A9W7EK68"/>
<feature type="compositionally biased region" description="Basic and acidic residues" evidence="1">
    <location>
        <begin position="10"/>
        <end position="26"/>
    </location>
</feature>
<feature type="region of interest" description="Disordered" evidence="1">
    <location>
        <begin position="1"/>
        <end position="29"/>
    </location>
</feature>
<dbReference type="EMBL" id="BRXY01000251">
    <property type="protein sequence ID" value="GMH80885.1"/>
    <property type="molecule type" value="Genomic_DNA"/>
</dbReference>
<feature type="transmembrane region" description="Helical" evidence="2">
    <location>
        <begin position="315"/>
        <end position="335"/>
    </location>
</feature>
<dbReference type="Proteomes" id="UP001165085">
    <property type="component" value="Unassembled WGS sequence"/>
</dbReference>
<keyword evidence="2" id="KW-0812">Transmembrane</keyword>
<evidence type="ECO:0000256" key="2">
    <source>
        <dbReference type="SAM" id="Phobius"/>
    </source>
</evidence>
<sequence>MTLVPPLDSRNSDDECWREKRPTEKTKRGKGLLGKINSKINSFLHFLELGMQFRTSGGVPLSHGSGGGGKRSGRSRGRSSVYRTTDSLADAVGESPELSWVADVLRKLDVDGSLVDMLKKAEDLDEIVSGKQDKSGTIERLRLLRFLKHEMFEPLEPLPEAKCTGDELIFHWINNPSVDIRSRILIMSEAVMLLCGLLLTVSADALFTNPCVMGESATRGAHEADWARGTGSCTNIESADLMLWCCMLAMEAAALGSAAGNCNIISFLNDDDLRTYVMRNWVRYQSAQSCMTWTTMFVLPSAILVRLSLHAPNNLVYASGAFLFFTTFCFFMGNWSGPFRSATRIALPHLRKTGIMFGKNNWNDANNIFIGMAPHKFKVPPLDLSEESGGTFGAAKVAP</sequence>
<name>A0A9W7EK68_9STRA</name>
<dbReference type="OrthoDB" id="199347at2759"/>
<evidence type="ECO:0000256" key="1">
    <source>
        <dbReference type="SAM" id="MobiDB-lite"/>
    </source>
</evidence>
<gene>
    <name evidence="3" type="ORF">TrST_g10826</name>
</gene>
<accession>A0A9W7EK68</accession>
<feature type="region of interest" description="Disordered" evidence="1">
    <location>
        <begin position="58"/>
        <end position="82"/>
    </location>
</feature>
<proteinExistence type="predicted"/>
<evidence type="ECO:0000313" key="4">
    <source>
        <dbReference type="Proteomes" id="UP001165085"/>
    </source>
</evidence>